<feature type="transmembrane region" description="Helical" evidence="1">
    <location>
        <begin position="45"/>
        <end position="69"/>
    </location>
</feature>
<dbReference type="STRING" id="857265.WG78_12305"/>
<keyword evidence="1" id="KW-1133">Transmembrane helix</keyword>
<keyword evidence="6" id="KW-1185">Reference proteome</keyword>
<dbReference type="AlphaFoldDB" id="A0A0N1JSM9"/>
<dbReference type="FunFam" id="3.20.20.450:FF:000001">
    <property type="entry name" value="Cyclic di-GMP phosphodiesterase yahA"/>
    <property type="match status" value="1"/>
</dbReference>
<keyword evidence="1" id="KW-0812">Transmembrane</keyword>
<evidence type="ECO:0000313" key="6">
    <source>
        <dbReference type="Proteomes" id="UP000037939"/>
    </source>
</evidence>
<keyword evidence="1" id="KW-0472">Membrane</keyword>
<proteinExistence type="predicted"/>
<dbReference type="InterPro" id="IPR005330">
    <property type="entry name" value="MHYT_dom"/>
</dbReference>
<feature type="transmembrane region" description="Helical" evidence="1">
    <location>
        <begin position="12"/>
        <end position="33"/>
    </location>
</feature>
<dbReference type="PATRIC" id="fig|857265.3.peg.2537"/>
<dbReference type="OrthoDB" id="8552299at2"/>
<dbReference type="RefSeq" id="WP_053938107.1">
    <property type="nucleotide sequence ID" value="NZ_LAQT01000009.1"/>
</dbReference>
<dbReference type="Gene3D" id="3.20.20.450">
    <property type="entry name" value="EAL domain"/>
    <property type="match status" value="1"/>
</dbReference>
<dbReference type="PROSITE" id="PS50924">
    <property type="entry name" value="MHYT"/>
    <property type="match status" value="1"/>
</dbReference>
<feature type="domain" description="EAL" evidence="2">
    <location>
        <begin position="437"/>
        <end position="691"/>
    </location>
</feature>
<evidence type="ECO:0000259" key="4">
    <source>
        <dbReference type="PROSITE" id="PS50924"/>
    </source>
</evidence>
<dbReference type="Proteomes" id="UP000037939">
    <property type="component" value="Unassembled WGS sequence"/>
</dbReference>
<dbReference type="Pfam" id="PF03707">
    <property type="entry name" value="MHYT"/>
    <property type="match status" value="3"/>
</dbReference>
<feature type="transmembrane region" description="Helical" evidence="1">
    <location>
        <begin position="110"/>
        <end position="132"/>
    </location>
</feature>
<feature type="transmembrane region" description="Helical" evidence="1">
    <location>
        <begin position="75"/>
        <end position="98"/>
    </location>
</feature>
<feature type="transmembrane region" description="Helical" evidence="1">
    <location>
        <begin position="214"/>
        <end position="240"/>
    </location>
</feature>
<dbReference type="PROSITE" id="PS50883">
    <property type="entry name" value="EAL"/>
    <property type="match status" value="1"/>
</dbReference>
<gene>
    <name evidence="5" type="primary">cph2_5</name>
    <name evidence="5" type="ORF">WG78_12305</name>
</gene>
<dbReference type="InterPro" id="IPR000160">
    <property type="entry name" value="GGDEF_dom"/>
</dbReference>
<dbReference type="Pfam" id="PF00990">
    <property type="entry name" value="GGDEF"/>
    <property type="match status" value="1"/>
</dbReference>
<dbReference type="InterPro" id="IPR035919">
    <property type="entry name" value="EAL_sf"/>
</dbReference>
<accession>A0A0N1JSM9</accession>
<feature type="domain" description="MHYT" evidence="4">
    <location>
        <begin position="9"/>
        <end position="203"/>
    </location>
</feature>
<dbReference type="SUPFAM" id="SSF55073">
    <property type="entry name" value="Nucleotide cyclase"/>
    <property type="match status" value="1"/>
</dbReference>
<evidence type="ECO:0000313" key="5">
    <source>
        <dbReference type="EMBL" id="KPC52627.1"/>
    </source>
</evidence>
<dbReference type="InterPro" id="IPR029787">
    <property type="entry name" value="Nucleotide_cyclase"/>
</dbReference>
<evidence type="ECO:0000256" key="1">
    <source>
        <dbReference type="PROSITE-ProRule" id="PRU00244"/>
    </source>
</evidence>
<dbReference type="InterPro" id="IPR052155">
    <property type="entry name" value="Biofilm_reg_signaling"/>
</dbReference>
<dbReference type="PANTHER" id="PTHR44757:SF2">
    <property type="entry name" value="BIOFILM ARCHITECTURE MAINTENANCE PROTEIN MBAA"/>
    <property type="match status" value="1"/>
</dbReference>
<protein>
    <submittedName>
        <fullName evidence="5">Phytochrome-like protein cph2</fullName>
    </submittedName>
</protein>
<dbReference type="Pfam" id="PF00563">
    <property type="entry name" value="EAL"/>
    <property type="match status" value="1"/>
</dbReference>
<feature type="transmembrane region" description="Helical" evidence="1">
    <location>
        <begin position="144"/>
        <end position="163"/>
    </location>
</feature>
<dbReference type="PROSITE" id="PS50887">
    <property type="entry name" value="GGDEF"/>
    <property type="match status" value="1"/>
</dbReference>
<dbReference type="CDD" id="cd01948">
    <property type="entry name" value="EAL"/>
    <property type="match status" value="1"/>
</dbReference>
<dbReference type="InterPro" id="IPR001633">
    <property type="entry name" value="EAL_dom"/>
</dbReference>
<name>A0A0N1JSM9_9NEIS</name>
<evidence type="ECO:0000259" key="3">
    <source>
        <dbReference type="PROSITE" id="PS50887"/>
    </source>
</evidence>
<dbReference type="Gene3D" id="3.30.70.270">
    <property type="match status" value="1"/>
</dbReference>
<feature type="transmembrane region" description="Helical" evidence="1">
    <location>
        <begin position="175"/>
        <end position="194"/>
    </location>
</feature>
<dbReference type="EMBL" id="LAQT01000009">
    <property type="protein sequence ID" value="KPC52627.1"/>
    <property type="molecule type" value="Genomic_DNA"/>
</dbReference>
<comment type="caution">
    <text evidence="5">The sequence shown here is derived from an EMBL/GenBank/DDBJ whole genome shotgun (WGS) entry which is preliminary data.</text>
</comment>
<dbReference type="SUPFAM" id="SSF141868">
    <property type="entry name" value="EAL domain-like"/>
    <property type="match status" value="1"/>
</dbReference>
<dbReference type="SMART" id="SM00267">
    <property type="entry name" value="GGDEF"/>
    <property type="match status" value="1"/>
</dbReference>
<dbReference type="CDD" id="cd01949">
    <property type="entry name" value="GGDEF"/>
    <property type="match status" value="1"/>
</dbReference>
<feature type="domain" description="GGDEF" evidence="3">
    <location>
        <begin position="296"/>
        <end position="428"/>
    </location>
</feature>
<dbReference type="NCBIfam" id="TIGR00254">
    <property type="entry name" value="GGDEF"/>
    <property type="match status" value="1"/>
</dbReference>
<sequence length="700" mass="76893">MTLWLPVTWSPPLVVVSVLIAWFASYVALDLARRIGNASALAARWWWLGGSIALGTGIWSMHFVGMAAFSLQIPLGFNLIITLASYAAAVAVSSIALYLSARPHIDRVHFIGGGLCMAAGICSMHYIGMHALQMDPAIAWDWRWVALSALIAFVASLAALRIFVWMRGLPRQRRVLWQMLAALVMGLAIAGMHYSGMAAAHFPLNSICRAADDISASGISITVASATLALLAATLLTSVLDTRRQAETTRLAASLQEANQALTRAAFEDPLTQLGSRLLLEERLRHAVEVVDRNGKRACVLFIDLDGFKPVNDSLGHKLGDEVLRIIAGRIKVTVRKPDTLARVGGDEFVVLMEQVEDRSRPSLLAERLIDAIRAPIRIAQQEVLLSASVGIAVYPDDSAAHRLVANADVAMYYAKQAGKGTFCYYSTDMEAGAARLLDLQRDLRRALANDEFVLHYQPIVAGNHTHHLNAVEALIRWQDPHRGLLMPGVFIAEAERFGLISEIGEWVLDTACRQCAIWREQGMLIPVAVNVSAVQFRSQGLVVLVESIMRRHGLPPHMLTLELTESVAMDDMTHTLMMVTRLRELGVKIAIDDFGTGHSSLAWLRQFMPHELKIDRSFIEDIEDDPSARAIVNAVIQLAHALKIEVVAEGVETIAQRDLLQAQGCESLQGYHFARPFPATELEGYLRSHNPLPAPENGI</sequence>
<organism evidence="5 6">
    <name type="scientific">Amantichitinum ursilacus</name>
    <dbReference type="NCBI Taxonomy" id="857265"/>
    <lineage>
        <taxon>Bacteria</taxon>
        <taxon>Pseudomonadati</taxon>
        <taxon>Pseudomonadota</taxon>
        <taxon>Betaproteobacteria</taxon>
        <taxon>Neisseriales</taxon>
        <taxon>Chitinibacteraceae</taxon>
        <taxon>Amantichitinum</taxon>
    </lineage>
</organism>
<evidence type="ECO:0000259" key="2">
    <source>
        <dbReference type="PROSITE" id="PS50883"/>
    </source>
</evidence>
<reference evidence="5 6" key="1">
    <citation type="submission" date="2015-07" db="EMBL/GenBank/DDBJ databases">
        <title>Draft genome sequence of the Amantichitinum ursilacus IGB-41, a new chitin-degrading bacterium.</title>
        <authorList>
            <person name="Kirstahler P."/>
            <person name="Guenther M."/>
            <person name="Grumaz C."/>
            <person name="Rupp S."/>
            <person name="Zibek S."/>
            <person name="Sohn K."/>
        </authorList>
    </citation>
    <scope>NUCLEOTIDE SEQUENCE [LARGE SCALE GENOMIC DNA]</scope>
    <source>
        <strain evidence="5 6">IGB-41</strain>
    </source>
</reference>
<dbReference type="SMART" id="SM00052">
    <property type="entry name" value="EAL"/>
    <property type="match status" value="1"/>
</dbReference>
<dbReference type="InterPro" id="IPR043128">
    <property type="entry name" value="Rev_trsase/Diguanyl_cyclase"/>
</dbReference>
<dbReference type="PANTHER" id="PTHR44757">
    <property type="entry name" value="DIGUANYLATE CYCLASE DGCP"/>
    <property type="match status" value="1"/>
</dbReference>
<dbReference type="GO" id="GO:0016020">
    <property type="term" value="C:membrane"/>
    <property type="evidence" value="ECO:0007669"/>
    <property type="project" value="UniProtKB-UniRule"/>
</dbReference>